<dbReference type="EMBL" id="JACHGW010000002">
    <property type="protein sequence ID" value="MBB6050271.1"/>
    <property type="molecule type" value="Genomic_DNA"/>
</dbReference>
<dbReference type="InterPro" id="IPR011042">
    <property type="entry name" value="6-blade_b-propeller_TolB-like"/>
</dbReference>
<evidence type="ECO:0000313" key="2">
    <source>
        <dbReference type="Proteomes" id="UP000520814"/>
    </source>
</evidence>
<dbReference type="RefSeq" id="WP_184194911.1">
    <property type="nucleotide sequence ID" value="NZ_JACHGW010000002.1"/>
</dbReference>
<protein>
    <submittedName>
        <fullName evidence="1">Uncharacterized protein</fullName>
    </submittedName>
</protein>
<dbReference type="SUPFAM" id="SSF63829">
    <property type="entry name" value="Calcium-dependent phosphotriesterase"/>
    <property type="match status" value="1"/>
</dbReference>
<organism evidence="1 2">
    <name type="scientific">Armatimonas rosea</name>
    <dbReference type="NCBI Taxonomy" id="685828"/>
    <lineage>
        <taxon>Bacteria</taxon>
        <taxon>Bacillati</taxon>
        <taxon>Armatimonadota</taxon>
        <taxon>Armatimonadia</taxon>
        <taxon>Armatimonadales</taxon>
        <taxon>Armatimonadaceae</taxon>
        <taxon>Armatimonas</taxon>
    </lineage>
</organism>
<proteinExistence type="predicted"/>
<dbReference type="Proteomes" id="UP000520814">
    <property type="component" value="Unassembled WGS sequence"/>
</dbReference>
<reference evidence="1 2" key="1">
    <citation type="submission" date="2020-08" db="EMBL/GenBank/DDBJ databases">
        <title>Genomic Encyclopedia of Type Strains, Phase IV (KMG-IV): sequencing the most valuable type-strain genomes for metagenomic binning, comparative biology and taxonomic classification.</title>
        <authorList>
            <person name="Goeker M."/>
        </authorList>
    </citation>
    <scope>NUCLEOTIDE SEQUENCE [LARGE SCALE GENOMIC DNA]</scope>
    <source>
        <strain evidence="1 2">DSM 23562</strain>
    </source>
</reference>
<gene>
    <name evidence="1" type="ORF">HNQ39_002062</name>
</gene>
<sequence length="822" mass="92651">MKQRLPSVLQPRTYVSPSGEYTALVNPTNREGGGPAHYRVKRGQTVLWEGKRPFTLWEADLTDSGTLAGYAYSQGEEGFWGLRQSRGYGTLDVVILTPDGTTRLRTSVPRESGYLHGLPSPWGEGVLASETTDRLFILTGNARQQREERWFVYALSTGKRLKDLVFNEEHVSILKAKSVAGTPLFLLHQWLFTDGDPWHTGARFTLIDLNGKSVWKQALPTDYDIPHDEDAQDSLRNEIRRDGAILETTKPGEFTLRFVREKQRVTFTVAKEPDGAWRVMEAGREPYVVPKPPPLVFTAPTVALTHQGTLTLRSPSTQAAHPIREIRNLIAAGPGRLAFLREDKDLVVVSEQGKLLSTISLAPIALEREKDRFSQLLWRNSEQFLVFVEREKEGKRFLHTYPVDARTKTVGKPLRSEETLLQAAAALPRGGFITLGSIHQRYTISHALVAYDGALKKRWELIVDGYRDSEKPRALLSPESATVLRDGTVAVLDVTQKTVHLYTEAGHWFKTISLQKAWKREPRYPNDIRATPDGGFLIHDFNSEPSLIWMTKTGRVLAEATPHDLAGQAIEFPQPTITTSGNLWVSDDYCLLQQNQKGRPVRLLGTPPDTRSLTAISDLTIHPDGRILAVDKRTSTAHLFAADGTWRTRYRPMKPQSSFRSFLGTALTFGPSDTFRIEDEWFDLRGKPIPRPKLPYRRPLERRPDGRWLDRIRLRLAPGAVARDGSLALLDDKQVCLYTPAREPLRQFPLPDNLGDYPELAYDGKHVVVAGDKALVCYTATGEPRWQAPLPFPEALPFLTDEGQTLCLFDGKRTIYRYAMLQ</sequence>
<keyword evidence="2" id="KW-1185">Reference proteome</keyword>
<dbReference type="Gene3D" id="2.120.10.30">
    <property type="entry name" value="TolB, C-terminal domain"/>
    <property type="match status" value="1"/>
</dbReference>
<dbReference type="AlphaFoldDB" id="A0A7W9SP99"/>
<accession>A0A7W9SP99</accession>
<comment type="caution">
    <text evidence="1">The sequence shown here is derived from an EMBL/GenBank/DDBJ whole genome shotgun (WGS) entry which is preliminary data.</text>
</comment>
<name>A0A7W9SP99_ARMRO</name>
<evidence type="ECO:0000313" key="1">
    <source>
        <dbReference type="EMBL" id="MBB6050271.1"/>
    </source>
</evidence>